<sequence length="445" mass="50503">MRTIYENATAVFAWLGRNQSFGDWVASVQSESTESADEDQRLLIWDVITSPLWRRGWIQQELVVGREVYMMSQKGFVNVHKLNICLEMLRKTEVAGSLFQWDGSCRTYPATSLLQARKTWKGPEDVSLLSWLSRGGSLALTDPRDFVFAFIGLADPAYSVTPDYLKSCGEVFEDAARKIIKHDRSLNILALVNFTESWARVVKDLPSWTPDWSRLASSEISAHYNINYMPSTGLYKPGTDLPPFRAAGSLLHDQSEFHHEGFKLTVQGLRIAGIDTSSLLRDDALYLVMDGIEEACKRFRTANISQAQFPSLREACLNQHRTTDPARDPGLRAAYEWSHAYISARTQKFQHRSSWYWLKQYFLEQGDSGWRTFRSAIGFDGLIHKDAQIGDSIYILFGCNVPLVLRPKGPNYELVGQAFINGLMYGEAIEMMIRGKLVTETIQLV</sequence>
<gene>
    <name evidence="1" type="ORF">K432DRAFT_117644</name>
</gene>
<dbReference type="EMBL" id="KV745120">
    <property type="protein sequence ID" value="OCK77529.1"/>
    <property type="molecule type" value="Genomic_DNA"/>
</dbReference>
<dbReference type="Proteomes" id="UP000250266">
    <property type="component" value="Unassembled WGS sequence"/>
</dbReference>
<reference evidence="1 2" key="1">
    <citation type="journal article" date="2016" name="Nat. Commun.">
        <title>Ectomycorrhizal ecology is imprinted in the genome of the dominant symbiotic fungus Cenococcum geophilum.</title>
        <authorList>
            <consortium name="DOE Joint Genome Institute"/>
            <person name="Peter M."/>
            <person name="Kohler A."/>
            <person name="Ohm R.A."/>
            <person name="Kuo A."/>
            <person name="Krutzmann J."/>
            <person name="Morin E."/>
            <person name="Arend M."/>
            <person name="Barry K.W."/>
            <person name="Binder M."/>
            <person name="Choi C."/>
            <person name="Clum A."/>
            <person name="Copeland A."/>
            <person name="Grisel N."/>
            <person name="Haridas S."/>
            <person name="Kipfer T."/>
            <person name="LaButti K."/>
            <person name="Lindquist E."/>
            <person name="Lipzen A."/>
            <person name="Maire R."/>
            <person name="Meier B."/>
            <person name="Mihaltcheva S."/>
            <person name="Molinier V."/>
            <person name="Murat C."/>
            <person name="Poggeler S."/>
            <person name="Quandt C.A."/>
            <person name="Sperisen C."/>
            <person name="Tritt A."/>
            <person name="Tisserant E."/>
            <person name="Crous P.W."/>
            <person name="Henrissat B."/>
            <person name="Nehls U."/>
            <person name="Egli S."/>
            <person name="Spatafora J.W."/>
            <person name="Grigoriev I.V."/>
            <person name="Martin F.M."/>
        </authorList>
    </citation>
    <scope>NUCLEOTIDE SEQUENCE [LARGE SCALE GENOMIC DNA]</scope>
    <source>
        <strain evidence="1 2">CBS 459.81</strain>
    </source>
</reference>
<evidence type="ECO:0008006" key="3">
    <source>
        <dbReference type="Google" id="ProtNLM"/>
    </source>
</evidence>
<evidence type="ECO:0000313" key="1">
    <source>
        <dbReference type="EMBL" id="OCK77529.1"/>
    </source>
</evidence>
<proteinExistence type="predicted"/>
<organism evidence="1 2">
    <name type="scientific">Lepidopterella palustris CBS 459.81</name>
    <dbReference type="NCBI Taxonomy" id="1314670"/>
    <lineage>
        <taxon>Eukaryota</taxon>
        <taxon>Fungi</taxon>
        <taxon>Dikarya</taxon>
        <taxon>Ascomycota</taxon>
        <taxon>Pezizomycotina</taxon>
        <taxon>Dothideomycetes</taxon>
        <taxon>Pleosporomycetidae</taxon>
        <taxon>Mytilinidiales</taxon>
        <taxon>Argynnaceae</taxon>
        <taxon>Lepidopterella</taxon>
    </lineage>
</organism>
<dbReference type="AlphaFoldDB" id="A0A8E2E5G6"/>
<dbReference type="PANTHER" id="PTHR24148:SF64">
    <property type="entry name" value="HETEROKARYON INCOMPATIBILITY DOMAIN-CONTAINING PROTEIN"/>
    <property type="match status" value="1"/>
</dbReference>
<dbReference type="OrthoDB" id="2157530at2759"/>
<protein>
    <recommendedName>
        <fullName evidence="3">Heterokaryon incompatibility domain-containing protein</fullName>
    </recommendedName>
</protein>
<evidence type="ECO:0000313" key="2">
    <source>
        <dbReference type="Proteomes" id="UP000250266"/>
    </source>
</evidence>
<accession>A0A8E2E5G6</accession>
<dbReference type="InterPro" id="IPR052895">
    <property type="entry name" value="HetReg/Transcr_Mod"/>
</dbReference>
<name>A0A8E2E5G6_9PEZI</name>
<dbReference type="PANTHER" id="PTHR24148">
    <property type="entry name" value="ANKYRIN REPEAT DOMAIN-CONTAINING PROTEIN 39 HOMOLOG-RELATED"/>
    <property type="match status" value="1"/>
</dbReference>
<keyword evidence="2" id="KW-1185">Reference proteome</keyword>